<evidence type="ECO:0000313" key="6">
    <source>
        <dbReference type="EMBL" id="MBB3891123.1"/>
    </source>
</evidence>
<feature type="domain" description="HTH tetR-type" evidence="5">
    <location>
        <begin position="12"/>
        <end position="72"/>
    </location>
</feature>
<evidence type="ECO:0000256" key="1">
    <source>
        <dbReference type="ARBA" id="ARBA00023015"/>
    </source>
</evidence>
<dbReference type="PRINTS" id="PR00455">
    <property type="entry name" value="HTHTETR"/>
</dbReference>
<keyword evidence="7" id="KW-1185">Reference proteome</keyword>
<dbReference type="InterPro" id="IPR023772">
    <property type="entry name" value="DNA-bd_HTH_TetR-type_CS"/>
</dbReference>
<dbReference type="Gene3D" id="1.10.357.10">
    <property type="entry name" value="Tetracycline Repressor, domain 2"/>
    <property type="match status" value="1"/>
</dbReference>
<dbReference type="GO" id="GO:0000976">
    <property type="term" value="F:transcription cis-regulatory region binding"/>
    <property type="evidence" value="ECO:0007669"/>
    <property type="project" value="TreeGrafter"/>
</dbReference>
<dbReference type="AlphaFoldDB" id="A0A840A0E9"/>
<dbReference type="SUPFAM" id="SSF48498">
    <property type="entry name" value="Tetracyclin repressor-like, C-terminal domain"/>
    <property type="match status" value="1"/>
</dbReference>
<dbReference type="EMBL" id="JACIDK010000002">
    <property type="protein sequence ID" value="MBB3891123.1"/>
    <property type="molecule type" value="Genomic_DNA"/>
</dbReference>
<dbReference type="InterPro" id="IPR009057">
    <property type="entry name" value="Homeodomain-like_sf"/>
</dbReference>
<dbReference type="InterPro" id="IPR025996">
    <property type="entry name" value="MT1864/Rv1816-like_C"/>
</dbReference>
<dbReference type="InterPro" id="IPR050109">
    <property type="entry name" value="HTH-type_TetR-like_transc_reg"/>
</dbReference>
<evidence type="ECO:0000259" key="5">
    <source>
        <dbReference type="PROSITE" id="PS50977"/>
    </source>
</evidence>
<dbReference type="Pfam" id="PF13305">
    <property type="entry name" value="TetR_C_33"/>
    <property type="match status" value="1"/>
</dbReference>
<dbReference type="Pfam" id="PF00440">
    <property type="entry name" value="TetR_N"/>
    <property type="match status" value="1"/>
</dbReference>
<evidence type="ECO:0000256" key="3">
    <source>
        <dbReference type="ARBA" id="ARBA00023163"/>
    </source>
</evidence>
<dbReference type="PANTHER" id="PTHR30055:SF234">
    <property type="entry name" value="HTH-TYPE TRANSCRIPTIONAL REGULATOR BETI"/>
    <property type="match status" value="1"/>
</dbReference>
<feature type="DNA-binding region" description="H-T-H motif" evidence="4">
    <location>
        <begin position="35"/>
        <end position="54"/>
    </location>
</feature>
<dbReference type="PROSITE" id="PS01081">
    <property type="entry name" value="HTH_TETR_1"/>
    <property type="match status" value="1"/>
</dbReference>
<keyword evidence="3" id="KW-0804">Transcription</keyword>
<dbReference type="Proteomes" id="UP000530564">
    <property type="component" value="Unassembled WGS sequence"/>
</dbReference>
<dbReference type="PANTHER" id="PTHR30055">
    <property type="entry name" value="HTH-TYPE TRANSCRIPTIONAL REGULATOR RUTR"/>
    <property type="match status" value="1"/>
</dbReference>
<evidence type="ECO:0000256" key="4">
    <source>
        <dbReference type="PROSITE-ProRule" id="PRU00335"/>
    </source>
</evidence>
<dbReference type="GO" id="GO:0003700">
    <property type="term" value="F:DNA-binding transcription factor activity"/>
    <property type="evidence" value="ECO:0007669"/>
    <property type="project" value="TreeGrafter"/>
</dbReference>
<evidence type="ECO:0000256" key="2">
    <source>
        <dbReference type="ARBA" id="ARBA00023125"/>
    </source>
</evidence>
<comment type="caution">
    <text evidence="6">The sequence shown here is derived from an EMBL/GenBank/DDBJ whole genome shotgun (WGS) entry which is preliminary data.</text>
</comment>
<organism evidence="6 7">
    <name type="scientific">Phenylobacterium haematophilum</name>
    <dbReference type="NCBI Taxonomy" id="98513"/>
    <lineage>
        <taxon>Bacteria</taxon>
        <taxon>Pseudomonadati</taxon>
        <taxon>Pseudomonadota</taxon>
        <taxon>Alphaproteobacteria</taxon>
        <taxon>Caulobacterales</taxon>
        <taxon>Caulobacteraceae</taxon>
        <taxon>Phenylobacterium</taxon>
    </lineage>
</organism>
<proteinExistence type="predicted"/>
<gene>
    <name evidence="6" type="ORF">GGQ61_001840</name>
</gene>
<dbReference type="RefSeq" id="WP_246370595.1">
    <property type="nucleotide sequence ID" value="NZ_JACIDK010000002.1"/>
</dbReference>
<dbReference type="SUPFAM" id="SSF46689">
    <property type="entry name" value="Homeodomain-like"/>
    <property type="match status" value="1"/>
</dbReference>
<protein>
    <submittedName>
        <fullName evidence="6">AcrR family transcriptional regulator</fullName>
    </submittedName>
</protein>
<reference evidence="6 7" key="1">
    <citation type="submission" date="2020-08" db="EMBL/GenBank/DDBJ databases">
        <title>Genomic Encyclopedia of Type Strains, Phase IV (KMG-IV): sequencing the most valuable type-strain genomes for metagenomic binning, comparative biology and taxonomic classification.</title>
        <authorList>
            <person name="Goeker M."/>
        </authorList>
    </citation>
    <scope>NUCLEOTIDE SEQUENCE [LARGE SCALE GENOMIC DNA]</scope>
    <source>
        <strain evidence="6 7">DSM 21793</strain>
    </source>
</reference>
<accession>A0A840A0E9</accession>
<name>A0A840A0E9_9CAUL</name>
<sequence length="208" mass="23141">MRSPRKAKGQGAERREEILAAALKLFTEFGIYAVSTRQIAQAVGISQPTLYAYFPTKDDIGHELQHRAFALLAEKLAAGDRGQIDNLDGVVQMLRIYVDFGLENPDMYRIGFMSEGQHIGKLRHEPKDLAMLPAVQSTYGVLRGELAKLQARGLTIDLDIETLTQCAWSGMHGLVSLLIAKPGFPWSDREHLIASQLRVIARGLWRDG</sequence>
<dbReference type="PROSITE" id="PS50977">
    <property type="entry name" value="HTH_TETR_2"/>
    <property type="match status" value="1"/>
</dbReference>
<evidence type="ECO:0000313" key="7">
    <source>
        <dbReference type="Proteomes" id="UP000530564"/>
    </source>
</evidence>
<dbReference type="InterPro" id="IPR001647">
    <property type="entry name" value="HTH_TetR"/>
</dbReference>
<dbReference type="InterPro" id="IPR036271">
    <property type="entry name" value="Tet_transcr_reg_TetR-rel_C_sf"/>
</dbReference>
<keyword evidence="2 4" id="KW-0238">DNA-binding</keyword>
<keyword evidence="1" id="KW-0805">Transcription regulation</keyword>